<evidence type="ECO:0000256" key="2">
    <source>
        <dbReference type="ARBA" id="ARBA00023315"/>
    </source>
</evidence>
<dbReference type="InterPro" id="IPR016181">
    <property type="entry name" value="Acyl_CoA_acyltransferase"/>
</dbReference>
<dbReference type="RefSeq" id="WP_137266709.1">
    <property type="nucleotide sequence ID" value="NZ_SZUA01000002.1"/>
</dbReference>
<dbReference type="Pfam" id="PF00583">
    <property type="entry name" value="Acetyltransf_1"/>
    <property type="match status" value="1"/>
</dbReference>
<evidence type="ECO:0000313" key="4">
    <source>
        <dbReference type="EMBL" id="TKR30279.1"/>
    </source>
</evidence>
<dbReference type="InterPro" id="IPR050832">
    <property type="entry name" value="Bact_Acetyltransf"/>
</dbReference>
<proteinExistence type="predicted"/>
<dbReference type="PANTHER" id="PTHR43877">
    <property type="entry name" value="AMINOALKYLPHOSPHONATE N-ACETYLTRANSFERASE-RELATED-RELATED"/>
    <property type="match status" value="1"/>
</dbReference>
<keyword evidence="5" id="KW-1185">Reference proteome</keyword>
<evidence type="ECO:0000313" key="5">
    <source>
        <dbReference type="Proteomes" id="UP000308707"/>
    </source>
</evidence>
<dbReference type="Gene3D" id="3.40.630.30">
    <property type="match status" value="1"/>
</dbReference>
<dbReference type="OrthoDB" id="9805924at2"/>
<keyword evidence="1 4" id="KW-0808">Transferase</keyword>
<dbReference type="CDD" id="cd04301">
    <property type="entry name" value="NAT_SF"/>
    <property type="match status" value="1"/>
</dbReference>
<feature type="domain" description="N-acetyltransferase" evidence="3">
    <location>
        <begin position="5"/>
        <end position="166"/>
    </location>
</feature>
<dbReference type="AlphaFoldDB" id="A0A4U5JV32"/>
<keyword evidence="2" id="KW-0012">Acyltransferase</keyword>
<evidence type="ECO:0000259" key="3">
    <source>
        <dbReference type="PROSITE" id="PS51186"/>
    </source>
</evidence>
<dbReference type="InterPro" id="IPR000182">
    <property type="entry name" value="GNAT_dom"/>
</dbReference>
<protein>
    <submittedName>
        <fullName evidence="4">GNAT family N-acetyltransferase</fullName>
    </submittedName>
</protein>
<accession>A0A4U5JV32</accession>
<comment type="caution">
    <text evidence="4">The sequence shown here is derived from an EMBL/GenBank/DDBJ whole genome shotgun (WGS) entry which is preliminary data.</text>
</comment>
<evidence type="ECO:0000256" key="1">
    <source>
        <dbReference type="ARBA" id="ARBA00022679"/>
    </source>
</evidence>
<gene>
    <name evidence="4" type="ORF">FCE95_09075</name>
</gene>
<organism evidence="4 5">
    <name type="scientific">Luteimonas gilva</name>
    <dbReference type="NCBI Taxonomy" id="2572684"/>
    <lineage>
        <taxon>Bacteria</taxon>
        <taxon>Pseudomonadati</taxon>
        <taxon>Pseudomonadota</taxon>
        <taxon>Gammaproteobacteria</taxon>
        <taxon>Lysobacterales</taxon>
        <taxon>Lysobacteraceae</taxon>
        <taxon>Luteimonas</taxon>
    </lineage>
</organism>
<dbReference type="GO" id="GO:0016747">
    <property type="term" value="F:acyltransferase activity, transferring groups other than amino-acyl groups"/>
    <property type="evidence" value="ECO:0007669"/>
    <property type="project" value="InterPro"/>
</dbReference>
<dbReference type="EMBL" id="SZUA01000002">
    <property type="protein sequence ID" value="TKR30279.1"/>
    <property type="molecule type" value="Genomic_DNA"/>
</dbReference>
<dbReference type="PANTHER" id="PTHR43877:SF2">
    <property type="entry name" value="AMINOALKYLPHOSPHONATE N-ACETYLTRANSFERASE-RELATED"/>
    <property type="match status" value="1"/>
</dbReference>
<sequence length="166" mass="18780">MNAALRIRPAETSDLDWLAEGAQAMAWETEYKRLDPDTLRAGIAAGLADAAKARYFIAMQDLPLAGAETVGMPVGTLMLTQEWSDWRNGDWWWIQSVYVPPEHRRKGVFAALYKHVRELARADPNVIGLRLYVEKENETAQRTYSSLGMADAGYLICEDEFERATR</sequence>
<name>A0A4U5JV32_9GAMM</name>
<dbReference type="Proteomes" id="UP000308707">
    <property type="component" value="Unassembled WGS sequence"/>
</dbReference>
<reference evidence="4 5" key="1">
    <citation type="submission" date="2019-04" db="EMBL/GenBank/DDBJ databases">
        <title>Reference strain of H23.</title>
        <authorList>
            <person name="Luo X."/>
        </authorList>
    </citation>
    <scope>NUCLEOTIDE SEQUENCE [LARGE SCALE GENOMIC DNA]</scope>
    <source>
        <strain evidence="4 5">H23</strain>
    </source>
</reference>
<dbReference type="PROSITE" id="PS51186">
    <property type="entry name" value="GNAT"/>
    <property type="match status" value="1"/>
</dbReference>
<dbReference type="SUPFAM" id="SSF55729">
    <property type="entry name" value="Acyl-CoA N-acyltransferases (Nat)"/>
    <property type="match status" value="1"/>
</dbReference>